<keyword evidence="4" id="KW-1003">Cell membrane</keyword>
<feature type="modified residue" description="4-aspartylphosphate" evidence="12">
    <location>
        <position position="70"/>
    </location>
</feature>
<dbReference type="PRINTS" id="PR00344">
    <property type="entry name" value="BCTRLSENSOR"/>
</dbReference>
<sequence>MQGSEPKAMPVQNRGALRRVVWIVDDSALDAERARRALADHYTVQVFPDGTAALEALGSNQAPPDVLVLDWVMPGVSGIEVCRFVRASSMHARMGILLLTARQQTEQVVEGLSAGANDYLSKPYATSELEARVAALVRTITLLDRAEKAEATIRDLLAHVPDALLVLGEQHRITYANPEAKKALGRPSTGSLLGRPICEVLPELSAELFAVATGEEPFALPDITLDGEVYAPTVRVFPVDLGLGSTILALRNVTTRRMAEVRRLDFYSIIAHDLRSPLSAMLMRSELILMGKHGPLPREVIVDLHKMQGSIRTLVGMINDFLDLASIEGGHYKLNKEDVDLGALVESTADLLRPLLVSGELSFELRGTIRQAAVLADRRRLAQVIANLLSNAIKFTPRGGKITAALEDAETYIEMAVEDTGGGIPSDQIPKLFQRYSRADSRMSGTGLGLMIVREVVEAHGGTVGVESTPGRGSRFWFRLPKPSGRGGHRSALAFHAG</sequence>
<evidence type="ECO:0000256" key="11">
    <source>
        <dbReference type="ARBA" id="ARBA00023136"/>
    </source>
</evidence>
<dbReference type="InterPro" id="IPR005467">
    <property type="entry name" value="His_kinase_dom"/>
</dbReference>
<dbReference type="Pfam" id="PF08448">
    <property type="entry name" value="PAS_4"/>
    <property type="match status" value="1"/>
</dbReference>
<keyword evidence="11" id="KW-0472">Membrane</keyword>
<dbReference type="Gene3D" id="3.30.450.20">
    <property type="entry name" value="PAS domain"/>
    <property type="match status" value="1"/>
</dbReference>
<accession>A0A6N7PLT6</accession>
<keyword evidence="5 12" id="KW-0597">Phosphoprotein</keyword>
<dbReference type="SUPFAM" id="SSF47384">
    <property type="entry name" value="Homodimeric domain of signal transducing histidine kinase"/>
    <property type="match status" value="1"/>
</dbReference>
<dbReference type="SUPFAM" id="SSF55785">
    <property type="entry name" value="PYP-like sensor domain (PAS domain)"/>
    <property type="match status" value="1"/>
</dbReference>
<dbReference type="Gene3D" id="3.40.50.2300">
    <property type="match status" value="1"/>
</dbReference>
<dbReference type="InterPro" id="IPR004358">
    <property type="entry name" value="Sig_transdc_His_kin-like_C"/>
</dbReference>
<keyword evidence="7" id="KW-0547">Nucleotide-binding</keyword>
<keyword evidence="9" id="KW-0067">ATP-binding</keyword>
<comment type="subcellular location">
    <subcellularLocation>
        <location evidence="2">Cell membrane</location>
    </subcellularLocation>
</comment>
<dbReference type="Gene3D" id="3.30.565.10">
    <property type="entry name" value="Histidine kinase-like ATPase, C-terminal domain"/>
    <property type="match status" value="1"/>
</dbReference>
<dbReference type="InterPro" id="IPR003594">
    <property type="entry name" value="HATPase_dom"/>
</dbReference>
<feature type="domain" description="Response regulatory" evidence="14">
    <location>
        <begin position="20"/>
        <end position="137"/>
    </location>
</feature>
<dbReference type="Pfam" id="PF02518">
    <property type="entry name" value="HATPase_c"/>
    <property type="match status" value="1"/>
</dbReference>
<keyword evidence="10" id="KW-0902">Two-component regulatory system</keyword>
<feature type="domain" description="Histidine kinase" evidence="13">
    <location>
        <begin position="269"/>
        <end position="484"/>
    </location>
</feature>
<dbReference type="CDD" id="cd16922">
    <property type="entry name" value="HATPase_EvgS-ArcB-TorS-like"/>
    <property type="match status" value="1"/>
</dbReference>
<dbReference type="SUPFAM" id="SSF52172">
    <property type="entry name" value="CheY-like"/>
    <property type="match status" value="1"/>
</dbReference>
<dbReference type="InterPro" id="IPR035965">
    <property type="entry name" value="PAS-like_dom_sf"/>
</dbReference>
<proteinExistence type="predicted"/>
<dbReference type="InterPro" id="IPR013656">
    <property type="entry name" value="PAS_4"/>
</dbReference>
<dbReference type="EC" id="2.7.13.3" evidence="3"/>
<evidence type="ECO:0000313" key="15">
    <source>
        <dbReference type="EMBL" id="MRG91796.1"/>
    </source>
</evidence>
<dbReference type="PANTHER" id="PTHR43547">
    <property type="entry name" value="TWO-COMPONENT HISTIDINE KINASE"/>
    <property type="match status" value="1"/>
</dbReference>
<dbReference type="InterPro" id="IPR036890">
    <property type="entry name" value="HATPase_C_sf"/>
</dbReference>
<name>A0A6N7PLT6_9BACT</name>
<dbReference type="GO" id="GO:0005524">
    <property type="term" value="F:ATP binding"/>
    <property type="evidence" value="ECO:0007669"/>
    <property type="project" value="UniProtKB-KW"/>
</dbReference>
<dbReference type="EMBL" id="WJIE01000002">
    <property type="protein sequence ID" value="MRG91796.1"/>
    <property type="molecule type" value="Genomic_DNA"/>
</dbReference>
<dbReference type="Pfam" id="PF00072">
    <property type="entry name" value="Response_reg"/>
    <property type="match status" value="1"/>
</dbReference>
<evidence type="ECO:0000256" key="10">
    <source>
        <dbReference type="ARBA" id="ARBA00023012"/>
    </source>
</evidence>
<dbReference type="GO" id="GO:0000155">
    <property type="term" value="F:phosphorelay sensor kinase activity"/>
    <property type="evidence" value="ECO:0007669"/>
    <property type="project" value="InterPro"/>
</dbReference>
<evidence type="ECO:0000256" key="3">
    <source>
        <dbReference type="ARBA" id="ARBA00012438"/>
    </source>
</evidence>
<dbReference type="PROSITE" id="PS50110">
    <property type="entry name" value="RESPONSE_REGULATORY"/>
    <property type="match status" value="1"/>
</dbReference>
<dbReference type="InterPro" id="IPR001789">
    <property type="entry name" value="Sig_transdc_resp-reg_receiver"/>
</dbReference>
<evidence type="ECO:0000256" key="2">
    <source>
        <dbReference type="ARBA" id="ARBA00004236"/>
    </source>
</evidence>
<dbReference type="InterPro" id="IPR003661">
    <property type="entry name" value="HisK_dim/P_dom"/>
</dbReference>
<evidence type="ECO:0000256" key="7">
    <source>
        <dbReference type="ARBA" id="ARBA00022741"/>
    </source>
</evidence>
<organism evidence="15 16">
    <name type="scientific">Polyangium spumosum</name>
    <dbReference type="NCBI Taxonomy" id="889282"/>
    <lineage>
        <taxon>Bacteria</taxon>
        <taxon>Pseudomonadati</taxon>
        <taxon>Myxococcota</taxon>
        <taxon>Polyangia</taxon>
        <taxon>Polyangiales</taxon>
        <taxon>Polyangiaceae</taxon>
        <taxon>Polyangium</taxon>
    </lineage>
</organism>
<dbReference type="PROSITE" id="PS50109">
    <property type="entry name" value="HIS_KIN"/>
    <property type="match status" value="1"/>
</dbReference>
<dbReference type="RefSeq" id="WP_153818664.1">
    <property type="nucleotide sequence ID" value="NZ_WJIE01000002.1"/>
</dbReference>
<comment type="catalytic activity">
    <reaction evidence="1">
        <text>ATP + protein L-histidine = ADP + protein N-phospho-L-histidine.</text>
        <dbReference type="EC" id="2.7.13.3"/>
    </reaction>
</comment>
<keyword evidence="8" id="KW-0418">Kinase</keyword>
<dbReference type="SMART" id="SM00388">
    <property type="entry name" value="HisKA"/>
    <property type="match status" value="1"/>
</dbReference>
<dbReference type="FunFam" id="3.30.565.10:FF:000023">
    <property type="entry name" value="PAS domain-containing sensor histidine kinase"/>
    <property type="match status" value="1"/>
</dbReference>
<reference evidence="15 16" key="1">
    <citation type="submission" date="2019-10" db="EMBL/GenBank/DDBJ databases">
        <title>A soil myxobacterium in the family Polyangiaceae.</title>
        <authorList>
            <person name="Li Y."/>
            <person name="Wang J."/>
        </authorList>
    </citation>
    <scope>NUCLEOTIDE SEQUENCE [LARGE SCALE GENOMIC DNA]</scope>
    <source>
        <strain evidence="15 16">DSM 14734</strain>
    </source>
</reference>
<evidence type="ECO:0000259" key="13">
    <source>
        <dbReference type="PROSITE" id="PS50109"/>
    </source>
</evidence>
<dbReference type="OrthoDB" id="5342753at2"/>
<dbReference type="PANTHER" id="PTHR43547:SF2">
    <property type="entry name" value="HYBRID SIGNAL TRANSDUCTION HISTIDINE KINASE C"/>
    <property type="match status" value="1"/>
</dbReference>
<evidence type="ECO:0000259" key="14">
    <source>
        <dbReference type="PROSITE" id="PS50110"/>
    </source>
</evidence>
<dbReference type="SMART" id="SM00387">
    <property type="entry name" value="HATPase_c"/>
    <property type="match status" value="1"/>
</dbReference>
<dbReference type="CDD" id="cd17574">
    <property type="entry name" value="REC_OmpR"/>
    <property type="match status" value="1"/>
</dbReference>
<dbReference type="Proteomes" id="UP000440224">
    <property type="component" value="Unassembled WGS sequence"/>
</dbReference>
<dbReference type="InterPro" id="IPR011006">
    <property type="entry name" value="CheY-like_superfamily"/>
</dbReference>
<evidence type="ECO:0000256" key="1">
    <source>
        <dbReference type="ARBA" id="ARBA00000085"/>
    </source>
</evidence>
<dbReference type="SMART" id="SM00448">
    <property type="entry name" value="REC"/>
    <property type="match status" value="1"/>
</dbReference>
<keyword evidence="16" id="KW-1185">Reference proteome</keyword>
<evidence type="ECO:0000256" key="8">
    <source>
        <dbReference type="ARBA" id="ARBA00022777"/>
    </source>
</evidence>
<dbReference type="GO" id="GO:0005886">
    <property type="term" value="C:plasma membrane"/>
    <property type="evidence" value="ECO:0007669"/>
    <property type="project" value="UniProtKB-SubCell"/>
</dbReference>
<evidence type="ECO:0000256" key="6">
    <source>
        <dbReference type="ARBA" id="ARBA00022679"/>
    </source>
</evidence>
<dbReference type="AlphaFoldDB" id="A0A6N7PLT6"/>
<dbReference type="CDD" id="cd00082">
    <property type="entry name" value="HisKA"/>
    <property type="match status" value="1"/>
</dbReference>
<dbReference type="InterPro" id="IPR036097">
    <property type="entry name" value="HisK_dim/P_sf"/>
</dbReference>
<comment type="caution">
    <text evidence="15">The sequence shown here is derived from an EMBL/GenBank/DDBJ whole genome shotgun (WGS) entry which is preliminary data.</text>
</comment>
<dbReference type="SUPFAM" id="SSF55874">
    <property type="entry name" value="ATPase domain of HSP90 chaperone/DNA topoisomerase II/histidine kinase"/>
    <property type="match status" value="1"/>
</dbReference>
<keyword evidence="6" id="KW-0808">Transferase</keyword>
<evidence type="ECO:0000256" key="9">
    <source>
        <dbReference type="ARBA" id="ARBA00022840"/>
    </source>
</evidence>
<gene>
    <name evidence="15" type="ORF">GF068_07635</name>
</gene>
<dbReference type="Pfam" id="PF00512">
    <property type="entry name" value="HisKA"/>
    <property type="match status" value="1"/>
</dbReference>
<protein>
    <recommendedName>
        <fullName evidence="3">histidine kinase</fullName>
        <ecNumber evidence="3">2.7.13.3</ecNumber>
    </recommendedName>
</protein>
<evidence type="ECO:0000256" key="4">
    <source>
        <dbReference type="ARBA" id="ARBA00022475"/>
    </source>
</evidence>
<evidence type="ECO:0000256" key="5">
    <source>
        <dbReference type="ARBA" id="ARBA00022553"/>
    </source>
</evidence>
<dbReference type="Gene3D" id="1.10.287.130">
    <property type="match status" value="1"/>
</dbReference>
<evidence type="ECO:0000256" key="12">
    <source>
        <dbReference type="PROSITE-ProRule" id="PRU00169"/>
    </source>
</evidence>
<evidence type="ECO:0000313" key="16">
    <source>
        <dbReference type="Proteomes" id="UP000440224"/>
    </source>
</evidence>